<comment type="caution">
    <text evidence="1">The sequence shown here is derived from an EMBL/GenBank/DDBJ whole genome shotgun (WGS) entry which is preliminary data.</text>
</comment>
<evidence type="ECO:0000313" key="2">
    <source>
        <dbReference type="Proteomes" id="UP001154282"/>
    </source>
</evidence>
<accession>A0AAV0HV02</accession>
<dbReference type="AlphaFoldDB" id="A0AAV0HV02"/>
<name>A0AAV0HV02_9ROSI</name>
<gene>
    <name evidence="1" type="ORF">LITE_LOCUS6096</name>
</gene>
<proteinExistence type="predicted"/>
<organism evidence="1 2">
    <name type="scientific">Linum tenue</name>
    <dbReference type="NCBI Taxonomy" id="586396"/>
    <lineage>
        <taxon>Eukaryota</taxon>
        <taxon>Viridiplantae</taxon>
        <taxon>Streptophyta</taxon>
        <taxon>Embryophyta</taxon>
        <taxon>Tracheophyta</taxon>
        <taxon>Spermatophyta</taxon>
        <taxon>Magnoliopsida</taxon>
        <taxon>eudicotyledons</taxon>
        <taxon>Gunneridae</taxon>
        <taxon>Pentapetalae</taxon>
        <taxon>rosids</taxon>
        <taxon>fabids</taxon>
        <taxon>Malpighiales</taxon>
        <taxon>Linaceae</taxon>
        <taxon>Linum</taxon>
    </lineage>
</organism>
<dbReference type="EMBL" id="CAMGYJ010000003">
    <property type="protein sequence ID" value="CAI0389117.1"/>
    <property type="molecule type" value="Genomic_DNA"/>
</dbReference>
<evidence type="ECO:0000313" key="1">
    <source>
        <dbReference type="EMBL" id="CAI0389117.1"/>
    </source>
</evidence>
<sequence length="20" mass="2246">MISGPVWESFHKNLSSLKGQ</sequence>
<keyword evidence="2" id="KW-1185">Reference proteome</keyword>
<protein>
    <submittedName>
        <fullName evidence="1">Uncharacterized protein</fullName>
    </submittedName>
</protein>
<dbReference type="Proteomes" id="UP001154282">
    <property type="component" value="Unassembled WGS sequence"/>
</dbReference>
<reference evidence="1" key="1">
    <citation type="submission" date="2022-08" db="EMBL/GenBank/DDBJ databases">
        <authorList>
            <person name="Gutierrez-Valencia J."/>
        </authorList>
    </citation>
    <scope>NUCLEOTIDE SEQUENCE</scope>
</reference>